<dbReference type="PANTHER" id="PTHR30009:SF4">
    <property type="entry name" value="PTS SYSTEM N-ACETYLGLUCOSAMINE-SPECIFIC EIICBA COMPONENT"/>
    <property type="match status" value="1"/>
</dbReference>
<dbReference type="PROSITE" id="PS01035">
    <property type="entry name" value="PTS_EIIB_TYPE_1_CYS"/>
    <property type="match status" value="1"/>
</dbReference>
<dbReference type="GO" id="GO:0015572">
    <property type="term" value="F:N-acetylglucosamine transmembrane transporter activity"/>
    <property type="evidence" value="ECO:0007669"/>
    <property type="project" value="InterPro"/>
</dbReference>
<reference evidence="18" key="2">
    <citation type="submission" date="2015-04" db="EMBL/GenBank/DDBJ databases">
        <title>Complete genome sequence of Salinicoccus halodurans strain H3B36, isolated from the Qaidam basin of China.</title>
        <authorList>
            <person name="Ma Y."/>
            <person name="Jiang K."/>
            <person name="Xue Y."/>
        </authorList>
    </citation>
    <scope>NUCLEOTIDE SEQUENCE [LARGE SCALE GENOMIC DNA]</scope>
    <source>
        <strain evidence="18">H3B36</strain>
    </source>
</reference>
<reference evidence="16 18" key="1">
    <citation type="journal article" date="2015" name="Int. J. Syst. Evol. Microbiol.">
        <title>Complete genome sequence of Salinicoccus halodurans H3B36, isolated from the Qaidam Basin in China.</title>
        <authorList>
            <person name="Jiang K."/>
            <person name="Xue Y."/>
            <person name="Ma Y."/>
        </authorList>
    </citation>
    <scope>NUCLEOTIDE SEQUENCE [LARGE SCALE GENOMIC DNA]</scope>
    <source>
        <strain evidence="16 18">H3B36</strain>
    </source>
</reference>
<feature type="transmembrane region" description="Helical" evidence="13">
    <location>
        <begin position="245"/>
        <end position="263"/>
    </location>
</feature>
<dbReference type="InterPro" id="IPR036878">
    <property type="entry name" value="Glu_permease_IIB"/>
</dbReference>
<keyword evidence="8" id="KW-0418">Kinase</keyword>
<dbReference type="InterPro" id="IPR001996">
    <property type="entry name" value="PTS_IIB_1"/>
</dbReference>
<name>A0A0F7D4N8_9STAP</name>
<keyword evidence="5" id="KW-0808">Transferase</keyword>
<dbReference type="InterPro" id="IPR050429">
    <property type="entry name" value="PTS_Glucose_EIICBA"/>
</dbReference>
<dbReference type="GO" id="GO:0015764">
    <property type="term" value="P:N-acetylglucosamine transport"/>
    <property type="evidence" value="ECO:0007669"/>
    <property type="project" value="TreeGrafter"/>
</dbReference>
<evidence type="ECO:0000313" key="17">
    <source>
        <dbReference type="EMBL" id="SFK89767.1"/>
    </source>
</evidence>
<keyword evidence="4 16" id="KW-0762">Sugar transport</keyword>
<evidence type="ECO:0000256" key="9">
    <source>
        <dbReference type="ARBA" id="ARBA00022989"/>
    </source>
</evidence>
<dbReference type="AlphaFoldDB" id="A0A0F7D4N8"/>
<feature type="active site" description="Phosphocysteine intermediate; for EIIB activity" evidence="11">
    <location>
        <position position="438"/>
    </location>
</feature>
<dbReference type="PROSITE" id="PS51103">
    <property type="entry name" value="PTS_EIIC_TYPE_1"/>
    <property type="match status" value="1"/>
</dbReference>
<protein>
    <submittedName>
        <fullName evidence="16">PTS glucose transporter subunit IIBC</fullName>
    </submittedName>
    <submittedName>
        <fullName evidence="17">PTS system, N-acetylglucosamine-specific IIC component</fullName>
    </submittedName>
</protein>
<evidence type="ECO:0000256" key="2">
    <source>
        <dbReference type="ARBA" id="ARBA00022448"/>
    </source>
</evidence>
<dbReference type="OrthoDB" id="9764327at2"/>
<feature type="transmembrane region" description="Helical" evidence="13">
    <location>
        <begin position="355"/>
        <end position="374"/>
    </location>
</feature>
<reference evidence="17 19" key="3">
    <citation type="submission" date="2016-10" db="EMBL/GenBank/DDBJ databases">
        <authorList>
            <person name="Varghese N."/>
            <person name="Submissions S."/>
        </authorList>
    </citation>
    <scope>NUCLEOTIDE SEQUENCE [LARGE SCALE GENOMIC DNA]</scope>
    <source>
        <strain evidence="17 19">CGMCC 1.6501</strain>
    </source>
</reference>
<dbReference type="GO" id="GO:0008982">
    <property type="term" value="F:protein-N(PI)-phosphohistidine-sugar phosphotransferase activity"/>
    <property type="evidence" value="ECO:0007669"/>
    <property type="project" value="InterPro"/>
</dbReference>
<feature type="transmembrane region" description="Helical" evidence="13">
    <location>
        <begin position="75"/>
        <end position="93"/>
    </location>
</feature>
<dbReference type="PANTHER" id="PTHR30009">
    <property type="entry name" value="CYTOCHROME C-TYPE SYNTHESIS PROTEIN AND PTS TRANSMEMBRANE COMPONENT"/>
    <property type="match status" value="1"/>
</dbReference>
<dbReference type="RefSeq" id="WP_046790742.1">
    <property type="nucleotide sequence ID" value="NZ_CP011366.1"/>
</dbReference>
<dbReference type="FunFam" id="3.30.1360.60:FF:000001">
    <property type="entry name" value="PTS system glucose-specific IIBC component PtsG"/>
    <property type="match status" value="1"/>
</dbReference>
<evidence type="ECO:0000256" key="13">
    <source>
        <dbReference type="SAM" id="Phobius"/>
    </source>
</evidence>
<feature type="transmembrane region" description="Helical" evidence="13">
    <location>
        <begin position="180"/>
        <end position="202"/>
    </location>
</feature>
<keyword evidence="18" id="KW-1185">Reference proteome</keyword>
<keyword evidence="10 13" id="KW-0472">Membrane</keyword>
<evidence type="ECO:0000256" key="12">
    <source>
        <dbReference type="SAM" id="MobiDB-lite"/>
    </source>
</evidence>
<dbReference type="PROSITE" id="PS51098">
    <property type="entry name" value="PTS_EIIB_TYPE_1"/>
    <property type="match status" value="1"/>
</dbReference>
<evidence type="ECO:0000259" key="14">
    <source>
        <dbReference type="PROSITE" id="PS51098"/>
    </source>
</evidence>
<dbReference type="GO" id="GO:0019866">
    <property type="term" value="C:organelle inner membrane"/>
    <property type="evidence" value="ECO:0007669"/>
    <property type="project" value="InterPro"/>
</dbReference>
<keyword evidence="2" id="KW-0813">Transport</keyword>
<evidence type="ECO:0000256" key="5">
    <source>
        <dbReference type="ARBA" id="ARBA00022679"/>
    </source>
</evidence>
<evidence type="ECO:0000256" key="7">
    <source>
        <dbReference type="ARBA" id="ARBA00022692"/>
    </source>
</evidence>
<organism evidence="17 19">
    <name type="scientific">Salinicoccus halodurans</name>
    <dbReference type="NCBI Taxonomy" id="407035"/>
    <lineage>
        <taxon>Bacteria</taxon>
        <taxon>Bacillati</taxon>
        <taxon>Bacillota</taxon>
        <taxon>Bacilli</taxon>
        <taxon>Bacillales</taxon>
        <taxon>Staphylococcaceae</taxon>
        <taxon>Salinicoccus</taxon>
    </lineage>
</organism>
<dbReference type="InterPro" id="IPR010974">
    <property type="entry name" value="PTS_IIBC_nag"/>
</dbReference>
<dbReference type="GO" id="GO:0090563">
    <property type="term" value="F:protein-phosphocysteine-sugar phosphotransferase activity"/>
    <property type="evidence" value="ECO:0007669"/>
    <property type="project" value="TreeGrafter"/>
</dbReference>
<dbReference type="EMBL" id="CP011366">
    <property type="protein sequence ID" value="AKG74560.1"/>
    <property type="molecule type" value="Genomic_DNA"/>
</dbReference>
<comment type="subcellular location">
    <subcellularLocation>
        <location evidence="1">Cell membrane</location>
        <topology evidence="1">Multi-pass membrane protein</topology>
    </subcellularLocation>
</comment>
<dbReference type="Pfam" id="PF02378">
    <property type="entry name" value="PTS_EIIC"/>
    <property type="match status" value="1"/>
</dbReference>
<proteinExistence type="predicted"/>
<dbReference type="EMBL" id="FOTB01000005">
    <property type="protein sequence ID" value="SFK89767.1"/>
    <property type="molecule type" value="Genomic_DNA"/>
</dbReference>
<feature type="transmembrane region" description="Helical" evidence="13">
    <location>
        <begin position="44"/>
        <end position="68"/>
    </location>
</feature>
<accession>A0A0F7D4N8</accession>
<evidence type="ECO:0000256" key="8">
    <source>
        <dbReference type="ARBA" id="ARBA00022777"/>
    </source>
</evidence>
<evidence type="ECO:0000259" key="15">
    <source>
        <dbReference type="PROSITE" id="PS51103"/>
    </source>
</evidence>
<dbReference type="Proteomes" id="UP000034029">
    <property type="component" value="Chromosome"/>
</dbReference>
<dbReference type="NCBIfam" id="TIGR00826">
    <property type="entry name" value="EIIB_glc"/>
    <property type="match status" value="1"/>
</dbReference>
<feature type="transmembrane region" description="Helical" evidence="13">
    <location>
        <begin position="154"/>
        <end position="174"/>
    </location>
</feature>
<sequence length="492" mass="52695">MLRYVQNMGRSFMLPVSVLPAAALLLGIGYAIDPTGWGGESVVAGFFINAGGSILDHLAIIFSVGLAFGMSKDKNGAAAITGLVSFLVVTNLLNAESVALLQGVPAEEVGEAFGVIENNVLIGIVTGLISAALYNRFSETKLPPYLAFFSGRRAVPIIAVFVMLAVSGILYVAWPLLYNALFNFGEWISGLGALGAGIYGFFNRLLIPTGLHHALNSVFWFDTVGINDIGNFWASEGEQGITGRYQAGFFPIMMFGLPGAALAMYHTAKTKYKKAAGSVLLATALTAFLTGVTEPMEFSFMFLAPLLYVVHAFLTGLSMFIAAAFEWTAGFGFSAGLIDFVLSTQVPIANQPYMLIVQGLVFFVLYYVIFRAIITMLDLKTPGRDASVLADDGSSAVSDDSVQETGQSGGFDDKYSQQTDKILIGLGGKENIDTVDYCTTRLRINVHDDSKVDEGQIKTSGAHGVIKPGKNNVQVVVGTEVEHVAEEMKRML</sequence>
<dbReference type="GO" id="GO:0009401">
    <property type="term" value="P:phosphoenolpyruvate-dependent sugar phosphotransferase system"/>
    <property type="evidence" value="ECO:0007669"/>
    <property type="project" value="UniProtKB-KW"/>
</dbReference>
<keyword evidence="9 13" id="KW-1133">Transmembrane helix</keyword>
<keyword evidence="7 13" id="KW-0812">Transmembrane</keyword>
<evidence type="ECO:0000256" key="6">
    <source>
        <dbReference type="ARBA" id="ARBA00022683"/>
    </source>
</evidence>
<dbReference type="InterPro" id="IPR003352">
    <property type="entry name" value="PTS_EIIC"/>
</dbReference>
<gene>
    <name evidence="16" type="ORF">AAT16_10380</name>
    <name evidence="17" type="ORF">SAMN05216235_2379</name>
</gene>
<feature type="compositionally biased region" description="Low complexity" evidence="12">
    <location>
        <begin position="391"/>
        <end position="400"/>
    </location>
</feature>
<keyword evidence="6" id="KW-0598">Phosphotransferase system</keyword>
<feature type="transmembrane region" description="Helical" evidence="13">
    <location>
        <begin position="12"/>
        <end position="32"/>
    </location>
</feature>
<feature type="domain" description="PTS EIIC type-1" evidence="15">
    <location>
        <begin position="1"/>
        <end position="386"/>
    </location>
</feature>
<feature type="transmembrane region" description="Helical" evidence="13">
    <location>
        <begin position="298"/>
        <end position="322"/>
    </location>
</feature>
<feature type="domain" description="PTS EIIB type-1" evidence="14">
    <location>
        <begin position="416"/>
        <end position="492"/>
    </location>
</feature>
<keyword evidence="3" id="KW-1003">Cell membrane</keyword>
<dbReference type="SUPFAM" id="SSF55604">
    <property type="entry name" value="Glucose permease domain IIB"/>
    <property type="match status" value="1"/>
</dbReference>
<evidence type="ECO:0000313" key="16">
    <source>
        <dbReference type="EMBL" id="AKG74560.1"/>
    </source>
</evidence>
<evidence type="ECO:0000256" key="11">
    <source>
        <dbReference type="PROSITE-ProRule" id="PRU00421"/>
    </source>
</evidence>
<feature type="transmembrane region" description="Helical" evidence="13">
    <location>
        <begin position="275"/>
        <end position="292"/>
    </location>
</feature>
<feature type="region of interest" description="Disordered" evidence="12">
    <location>
        <begin position="391"/>
        <end position="412"/>
    </location>
</feature>
<evidence type="ECO:0000256" key="4">
    <source>
        <dbReference type="ARBA" id="ARBA00022597"/>
    </source>
</evidence>
<dbReference type="CDD" id="cd00212">
    <property type="entry name" value="PTS_IIB_glc"/>
    <property type="match status" value="1"/>
</dbReference>
<evidence type="ECO:0000256" key="10">
    <source>
        <dbReference type="ARBA" id="ARBA00023136"/>
    </source>
</evidence>
<dbReference type="Gene3D" id="3.30.1360.60">
    <property type="entry name" value="Glucose permease domain IIB"/>
    <property type="match status" value="1"/>
</dbReference>
<dbReference type="KEGG" id="shv:AAT16_10380"/>
<evidence type="ECO:0000256" key="3">
    <source>
        <dbReference type="ARBA" id="ARBA00022475"/>
    </source>
</evidence>
<dbReference type="Pfam" id="PF00367">
    <property type="entry name" value="PTS_EIIB"/>
    <property type="match status" value="1"/>
</dbReference>
<feature type="transmembrane region" description="Helical" evidence="13">
    <location>
        <begin position="113"/>
        <end position="134"/>
    </location>
</feature>
<evidence type="ECO:0000256" key="1">
    <source>
        <dbReference type="ARBA" id="ARBA00004651"/>
    </source>
</evidence>
<dbReference type="GO" id="GO:0016301">
    <property type="term" value="F:kinase activity"/>
    <property type="evidence" value="ECO:0007669"/>
    <property type="project" value="UniProtKB-KW"/>
</dbReference>
<dbReference type="Proteomes" id="UP000183090">
    <property type="component" value="Unassembled WGS sequence"/>
</dbReference>
<evidence type="ECO:0000313" key="18">
    <source>
        <dbReference type="Proteomes" id="UP000034029"/>
    </source>
</evidence>
<dbReference type="InterPro" id="IPR018113">
    <property type="entry name" value="PTrfase_EIIB_Cys"/>
</dbReference>
<dbReference type="GO" id="GO:0005886">
    <property type="term" value="C:plasma membrane"/>
    <property type="evidence" value="ECO:0007669"/>
    <property type="project" value="UniProtKB-SubCell"/>
</dbReference>
<dbReference type="InterPro" id="IPR013013">
    <property type="entry name" value="PTS_EIIC_1"/>
</dbReference>
<evidence type="ECO:0000313" key="19">
    <source>
        <dbReference type="Proteomes" id="UP000183090"/>
    </source>
</evidence>
<dbReference type="NCBIfam" id="TIGR01998">
    <property type="entry name" value="PTS-II-BC-nag"/>
    <property type="match status" value="1"/>
</dbReference>